<dbReference type="PRINTS" id="PR00038">
    <property type="entry name" value="HTHLUXR"/>
</dbReference>
<dbReference type="PROSITE" id="PS50043">
    <property type="entry name" value="HTH_LUXR_2"/>
    <property type="match status" value="1"/>
</dbReference>
<feature type="domain" description="Response regulatory" evidence="6">
    <location>
        <begin position="7"/>
        <end position="121"/>
    </location>
</feature>
<sequence>MNDTPATVYLVDDDESVLSALSRLLTGYGYRCERYSSAEDFLSKHNPAAPGCVVLDVELPGLNGFALYDRLREMPPCRPAIFLTGRGTIAGSVNAMKSGAIDFLTKPVEADDLVNAVKAACQRDIDARNAFARKKSVEERLASLTARELEVMTHVVTGRMNKQIAADLGIVEKTVKVHRCRMMTKMEVRTVADLVRIITLHES</sequence>
<dbReference type="SMART" id="SM00448">
    <property type="entry name" value="REC"/>
    <property type="match status" value="1"/>
</dbReference>
<dbReference type="PANTHER" id="PTHR44688:SF16">
    <property type="entry name" value="DNA-BINDING TRANSCRIPTIONAL ACTIVATOR DEVR_DOSR"/>
    <property type="match status" value="1"/>
</dbReference>
<dbReference type="GO" id="GO:0006355">
    <property type="term" value="P:regulation of DNA-templated transcription"/>
    <property type="evidence" value="ECO:0007669"/>
    <property type="project" value="InterPro"/>
</dbReference>
<accession>A0A7X3S6V4</accession>
<comment type="caution">
    <text evidence="7">The sequence shown here is derived from an EMBL/GenBank/DDBJ whole genome shotgun (WGS) entry which is preliminary data.</text>
</comment>
<keyword evidence="2" id="KW-0238">DNA-binding</keyword>
<dbReference type="Gene3D" id="1.10.10.10">
    <property type="entry name" value="Winged helix-like DNA-binding domain superfamily/Winged helix DNA-binding domain"/>
    <property type="match status" value="1"/>
</dbReference>
<evidence type="ECO:0000256" key="2">
    <source>
        <dbReference type="ARBA" id="ARBA00023125"/>
    </source>
</evidence>
<dbReference type="Pfam" id="PF00072">
    <property type="entry name" value="Response_reg"/>
    <property type="match status" value="1"/>
</dbReference>
<keyword evidence="4" id="KW-0597">Phosphoprotein</keyword>
<evidence type="ECO:0000259" key="5">
    <source>
        <dbReference type="PROSITE" id="PS50043"/>
    </source>
</evidence>
<protein>
    <submittedName>
        <fullName evidence="7">Response regulator</fullName>
    </submittedName>
</protein>
<dbReference type="CDD" id="cd06170">
    <property type="entry name" value="LuxR_C_like"/>
    <property type="match status" value="1"/>
</dbReference>
<organism evidence="7 8">
    <name type="scientific">Stappia sediminis</name>
    <dbReference type="NCBI Taxonomy" id="2692190"/>
    <lineage>
        <taxon>Bacteria</taxon>
        <taxon>Pseudomonadati</taxon>
        <taxon>Pseudomonadota</taxon>
        <taxon>Alphaproteobacteria</taxon>
        <taxon>Hyphomicrobiales</taxon>
        <taxon>Stappiaceae</taxon>
        <taxon>Stappia</taxon>
    </lineage>
</organism>
<evidence type="ECO:0000313" key="8">
    <source>
        <dbReference type="Proteomes" id="UP000433101"/>
    </source>
</evidence>
<dbReference type="PANTHER" id="PTHR44688">
    <property type="entry name" value="DNA-BINDING TRANSCRIPTIONAL ACTIVATOR DEVR_DOSR"/>
    <property type="match status" value="1"/>
</dbReference>
<evidence type="ECO:0000313" key="7">
    <source>
        <dbReference type="EMBL" id="MXN64228.1"/>
    </source>
</evidence>
<evidence type="ECO:0000256" key="4">
    <source>
        <dbReference type="PROSITE-ProRule" id="PRU00169"/>
    </source>
</evidence>
<feature type="modified residue" description="4-aspartylphosphate" evidence="4">
    <location>
        <position position="56"/>
    </location>
</feature>
<dbReference type="GO" id="GO:0000160">
    <property type="term" value="P:phosphorelay signal transduction system"/>
    <property type="evidence" value="ECO:0007669"/>
    <property type="project" value="InterPro"/>
</dbReference>
<dbReference type="SUPFAM" id="SSF46894">
    <property type="entry name" value="C-terminal effector domain of the bipartite response regulators"/>
    <property type="match status" value="1"/>
</dbReference>
<dbReference type="SUPFAM" id="SSF52172">
    <property type="entry name" value="CheY-like"/>
    <property type="match status" value="1"/>
</dbReference>
<dbReference type="Gene3D" id="3.40.50.2300">
    <property type="match status" value="1"/>
</dbReference>
<dbReference type="EMBL" id="WUMV01000002">
    <property type="protein sequence ID" value="MXN64228.1"/>
    <property type="molecule type" value="Genomic_DNA"/>
</dbReference>
<evidence type="ECO:0000256" key="3">
    <source>
        <dbReference type="ARBA" id="ARBA00023163"/>
    </source>
</evidence>
<dbReference type="GO" id="GO:0003677">
    <property type="term" value="F:DNA binding"/>
    <property type="evidence" value="ECO:0007669"/>
    <property type="project" value="UniProtKB-KW"/>
</dbReference>
<proteinExistence type="predicted"/>
<evidence type="ECO:0000259" key="6">
    <source>
        <dbReference type="PROSITE" id="PS50110"/>
    </source>
</evidence>
<evidence type="ECO:0000256" key="1">
    <source>
        <dbReference type="ARBA" id="ARBA00023015"/>
    </source>
</evidence>
<keyword evidence="1" id="KW-0805">Transcription regulation</keyword>
<dbReference type="PROSITE" id="PS00622">
    <property type="entry name" value="HTH_LUXR_1"/>
    <property type="match status" value="1"/>
</dbReference>
<dbReference type="InterPro" id="IPR036388">
    <property type="entry name" value="WH-like_DNA-bd_sf"/>
</dbReference>
<name>A0A7X3S6V4_9HYPH</name>
<dbReference type="InterPro" id="IPR001789">
    <property type="entry name" value="Sig_transdc_resp-reg_receiver"/>
</dbReference>
<dbReference type="InterPro" id="IPR000792">
    <property type="entry name" value="Tscrpt_reg_LuxR_C"/>
</dbReference>
<dbReference type="Proteomes" id="UP000433101">
    <property type="component" value="Unassembled WGS sequence"/>
</dbReference>
<keyword evidence="3" id="KW-0804">Transcription</keyword>
<dbReference type="SMART" id="SM00421">
    <property type="entry name" value="HTH_LUXR"/>
    <property type="match status" value="1"/>
</dbReference>
<feature type="domain" description="HTH luxR-type" evidence="5">
    <location>
        <begin position="137"/>
        <end position="202"/>
    </location>
</feature>
<dbReference type="PROSITE" id="PS50110">
    <property type="entry name" value="RESPONSE_REGULATORY"/>
    <property type="match status" value="1"/>
</dbReference>
<keyword evidence="8" id="KW-1185">Reference proteome</keyword>
<reference evidence="7 8" key="1">
    <citation type="submission" date="2019-12" db="EMBL/GenBank/DDBJ databases">
        <authorList>
            <person name="Li M."/>
        </authorList>
    </citation>
    <scope>NUCLEOTIDE SEQUENCE [LARGE SCALE GENOMIC DNA]</scope>
    <source>
        <strain evidence="7 8">GBMRC 2046</strain>
    </source>
</reference>
<dbReference type="InterPro" id="IPR016032">
    <property type="entry name" value="Sig_transdc_resp-reg_C-effctor"/>
</dbReference>
<dbReference type="AlphaFoldDB" id="A0A7X3S6V4"/>
<dbReference type="Pfam" id="PF00196">
    <property type="entry name" value="GerE"/>
    <property type="match status" value="1"/>
</dbReference>
<dbReference type="InterPro" id="IPR011006">
    <property type="entry name" value="CheY-like_superfamily"/>
</dbReference>
<gene>
    <name evidence="7" type="ORF">GR183_04880</name>
</gene>